<sequence>MAGSPEAVLAFLGELGKRLKPVSEAEHRELEALKAAEEGGEAGIEPWDVLYYTHKARLREDLDAAPDLRPYLPLPAVTEGLRRLSAALFGLELRKEALAPGERWDGAAGAAAPGLKRLGLFEDGRHVASIYMDLLPRPDKYPHSAHFTIRCGCAVDPLEDDGEYQVPSVALVFNFGGAQPGAAPPASDAEVLLHHGEAETLFHEFGHALQSALSRTRYQHLSGTRVPVDFVETPSHLFEYFVWDGRVLDAFAAHKDSGAPIPPATLAKMRRGRRQFAGVDTQKQVLYALLDQHLFGARAAAALDAAGQEGGADNLDLLGISAETSAELTGSPGPDGDAWFAHFGHFTGYGAGYYGYLYARVFAAQIWGDLFAADPWDGEAGGRLWRDMLAKGNARDAHLILRDLLGREPALDCFLDELKQEPAKAAQEP</sequence>
<evidence type="ECO:0000259" key="8">
    <source>
        <dbReference type="Pfam" id="PF01432"/>
    </source>
</evidence>
<evidence type="ECO:0000313" key="9">
    <source>
        <dbReference type="EMBL" id="CAD9266401.1"/>
    </source>
</evidence>
<dbReference type="Pfam" id="PF01432">
    <property type="entry name" value="Peptidase_M3"/>
    <property type="match status" value="1"/>
</dbReference>
<dbReference type="AlphaFoldDB" id="A0A7S1UFL5"/>
<evidence type="ECO:0000256" key="1">
    <source>
        <dbReference type="ARBA" id="ARBA00006040"/>
    </source>
</evidence>
<protein>
    <recommendedName>
        <fullName evidence="8">Peptidase M3A/M3B catalytic domain-containing protein</fullName>
    </recommendedName>
</protein>
<keyword evidence="2 7" id="KW-0645">Protease</keyword>
<reference evidence="9" key="1">
    <citation type="submission" date="2021-01" db="EMBL/GenBank/DDBJ databases">
        <authorList>
            <person name="Corre E."/>
            <person name="Pelletier E."/>
            <person name="Niang G."/>
            <person name="Scheremetjew M."/>
            <person name="Finn R."/>
            <person name="Kale V."/>
            <person name="Holt S."/>
            <person name="Cochrane G."/>
            <person name="Meng A."/>
            <person name="Brown T."/>
            <person name="Cohen L."/>
        </authorList>
    </citation>
    <scope>NUCLEOTIDE SEQUENCE</scope>
    <source>
        <strain evidence="9">CCMP2877</strain>
    </source>
</reference>
<dbReference type="GO" id="GO:0006518">
    <property type="term" value="P:peptide metabolic process"/>
    <property type="evidence" value="ECO:0007669"/>
    <property type="project" value="TreeGrafter"/>
</dbReference>
<name>A0A7S1UFL5_9STRA</name>
<dbReference type="InterPro" id="IPR024077">
    <property type="entry name" value="Neurolysin/TOP_dom2"/>
</dbReference>
<proteinExistence type="inferred from homology"/>
<evidence type="ECO:0000256" key="7">
    <source>
        <dbReference type="RuleBase" id="RU003435"/>
    </source>
</evidence>
<dbReference type="InterPro" id="IPR001567">
    <property type="entry name" value="Pept_M3A_M3B_dom"/>
</dbReference>
<dbReference type="Gene3D" id="1.10.1370.10">
    <property type="entry name" value="Neurolysin, domain 3"/>
    <property type="match status" value="1"/>
</dbReference>
<dbReference type="GO" id="GO:0004222">
    <property type="term" value="F:metalloendopeptidase activity"/>
    <property type="evidence" value="ECO:0007669"/>
    <property type="project" value="InterPro"/>
</dbReference>
<dbReference type="InterPro" id="IPR024079">
    <property type="entry name" value="MetalloPept_cat_dom_sf"/>
</dbReference>
<comment type="similarity">
    <text evidence="1 7">Belongs to the peptidase M3 family.</text>
</comment>
<evidence type="ECO:0000256" key="4">
    <source>
        <dbReference type="ARBA" id="ARBA00022801"/>
    </source>
</evidence>
<keyword evidence="6 7" id="KW-0482">Metalloprotease</keyword>
<dbReference type="GO" id="GO:0006508">
    <property type="term" value="P:proteolysis"/>
    <property type="evidence" value="ECO:0007669"/>
    <property type="project" value="UniProtKB-KW"/>
</dbReference>
<evidence type="ECO:0000256" key="2">
    <source>
        <dbReference type="ARBA" id="ARBA00022670"/>
    </source>
</evidence>
<dbReference type="EMBL" id="HBGJ01039435">
    <property type="protein sequence ID" value="CAD9266401.1"/>
    <property type="molecule type" value="Transcribed_RNA"/>
</dbReference>
<dbReference type="InterPro" id="IPR045090">
    <property type="entry name" value="Pept_M3A_M3B"/>
</dbReference>
<feature type="domain" description="Peptidase M3A/M3B catalytic" evidence="8">
    <location>
        <begin position="1"/>
        <end position="418"/>
    </location>
</feature>
<dbReference type="PANTHER" id="PTHR11804">
    <property type="entry name" value="PROTEASE M3 THIMET OLIGOPEPTIDASE-RELATED"/>
    <property type="match status" value="1"/>
</dbReference>
<evidence type="ECO:0000256" key="5">
    <source>
        <dbReference type="ARBA" id="ARBA00022833"/>
    </source>
</evidence>
<dbReference type="Gene3D" id="3.40.390.10">
    <property type="entry name" value="Collagenase (Catalytic Domain)"/>
    <property type="match status" value="1"/>
</dbReference>
<accession>A0A7S1UFL5</accession>
<dbReference type="GO" id="GO:0046872">
    <property type="term" value="F:metal ion binding"/>
    <property type="evidence" value="ECO:0007669"/>
    <property type="project" value="UniProtKB-UniRule"/>
</dbReference>
<evidence type="ECO:0000256" key="3">
    <source>
        <dbReference type="ARBA" id="ARBA00022723"/>
    </source>
</evidence>
<gene>
    <name evidence="9" type="ORF">PPAR1163_LOCUS24826</name>
</gene>
<comment type="cofactor">
    <cofactor evidence="7">
        <name>Zn(2+)</name>
        <dbReference type="ChEBI" id="CHEBI:29105"/>
    </cofactor>
    <text evidence="7">Binds 1 zinc ion.</text>
</comment>
<dbReference type="PANTHER" id="PTHR11804:SF79">
    <property type="entry name" value="MITOCHONDRIAL INTERMEDIATE PEPTIDASE"/>
    <property type="match status" value="1"/>
</dbReference>
<keyword evidence="5 7" id="KW-0862">Zinc</keyword>
<keyword evidence="3 7" id="KW-0479">Metal-binding</keyword>
<dbReference type="SUPFAM" id="SSF55486">
    <property type="entry name" value="Metalloproteases ('zincins'), catalytic domain"/>
    <property type="match status" value="1"/>
</dbReference>
<keyword evidence="4 7" id="KW-0378">Hydrolase</keyword>
<organism evidence="9">
    <name type="scientific">Phaeomonas parva</name>
    <dbReference type="NCBI Taxonomy" id="124430"/>
    <lineage>
        <taxon>Eukaryota</taxon>
        <taxon>Sar</taxon>
        <taxon>Stramenopiles</taxon>
        <taxon>Ochrophyta</taxon>
        <taxon>Pinguiophyceae</taxon>
        <taxon>Pinguiochrysidales</taxon>
        <taxon>Pinguiochrysidaceae</taxon>
        <taxon>Phaeomonas</taxon>
    </lineage>
</organism>
<evidence type="ECO:0000256" key="6">
    <source>
        <dbReference type="ARBA" id="ARBA00023049"/>
    </source>
</evidence>